<dbReference type="PANTHER" id="PTHR33167">
    <property type="entry name" value="TRANSCRIPTION FACTOR, PUTATIVE (DUF863)-RELATED"/>
    <property type="match status" value="1"/>
</dbReference>
<accession>A0A2I0AQ29</accession>
<evidence type="ECO:0000313" key="2">
    <source>
        <dbReference type="EMBL" id="PKA57576.1"/>
    </source>
</evidence>
<proteinExistence type="predicted"/>
<feature type="region of interest" description="Disordered" evidence="1">
    <location>
        <begin position="134"/>
        <end position="154"/>
    </location>
</feature>
<gene>
    <name evidence="2" type="ORF">AXF42_Ash018551</name>
</gene>
<dbReference type="OrthoDB" id="1928288at2759"/>
<name>A0A2I0AQ29_9ASPA</name>
<dbReference type="PANTHER" id="PTHR33167:SF33">
    <property type="entry name" value="MYB-CC TYPE TRANSCRIPTION FACTOR LHEQLE-CONTAINING DOMAIN-CONTAINING PROTEIN"/>
    <property type="match status" value="1"/>
</dbReference>
<protein>
    <submittedName>
        <fullName evidence="2">Uncharacterized protein</fullName>
    </submittedName>
</protein>
<keyword evidence="3" id="KW-1185">Reference proteome</keyword>
<feature type="compositionally biased region" description="Polar residues" evidence="1">
    <location>
        <begin position="139"/>
        <end position="150"/>
    </location>
</feature>
<evidence type="ECO:0000313" key="3">
    <source>
        <dbReference type="Proteomes" id="UP000236161"/>
    </source>
</evidence>
<dbReference type="STRING" id="1088818.A0A2I0AQ29"/>
<evidence type="ECO:0000256" key="1">
    <source>
        <dbReference type="SAM" id="MobiDB-lite"/>
    </source>
</evidence>
<sequence>MDREQEHCSIEFIRSTMLKHEDIFKHQVRELHRLYQVQKMLMTELRSAEPTINSSSQPSTRNNVKSLSISENTLPSLREMCSCSSDPLRRTKGFDLEQKIERETFESWHKEECNLDLTLSIDFDSEKRKRKQWKHIQKEPSQGVSSNLSRPENGKRPHWVIQALSLN</sequence>
<dbReference type="AlphaFoldDB" id="A0A2I0AQ29"/>
<reference evidence="2 3" key="1">
    <citation type="journal article" date="2017" name="Nature">
        <title>The Apostasia genome and the evolution of orchids.</title>
        <authorList>
            <person name="Zhang G.Q."/>
            <person name="Liu K.W."/>
            <person name="Li Z."/>
            <person name="Lohaus R."/>
            <person name="Hsiao Y.Y."/>
            <person name="Niu S.C."/>
            <person name="Wang J.Y."/>
            <person name="Lin Y.C."/>
            <person name="Xu Q."/>
            <person name="Chen L.J."/>
            <person name="Yoshida K."/>
            <person name="Fujiwara S."/>
            <person name="Wang Z.W."/>
            <person name="Zhang Y.Q."/>
            <person name="Mitsuda N."/>
            <person name="Wang M."/>
            <person name="Liu G.H."/>
            <person name="Pecoraro L."/>
            <person name="Huang H.X."/>
            <person name="Xiao X.J."/>
            <person name="Lin M."/>
            <person name="Wu X.Y."/>
            <person name="Wu W.L."/>
            <person name="Chen Y.Y."/>
            <person name="Chang S.B."/>
            <person name="Sakamoto S."/>
            <person name="Ohme-Takagi M."/>
            <person name="Yagi M."/>
            <person name="Zeng S.J."/>
            <person name="Shen C.Y."/>
            <person name="Yeh C.M."/>
            <person name="Luo Y.B."/>
            <person name="Tsai W.C."/>
            <person name="Van de Peer Y."/>
            <person name="Liu Z.J."/>
        </authorList>
    </citation>
    <scope>NUCLEOTIDE SEQUENCE [LARGE SCALE GENOMIC DNA]</scope>
    <source>
        <strain evidence="3">cv. Shenzhen</strain>
        <tissue evidence="2">Stem</tissue>
    </source>
</reference>
<dbReference type="Proteomes" id="UP000236161">
    <property type="component" value="Unassembled WGS sequence"/>
</dbReference>
<dbReference type="EMBL" id="KZ451963">
    <property type="protein sequence ID" value="PKA57576.1"/>
    <property type="molecule type" value="Genomic_DNA"/>
</dbReference>
<organism evidence="2 3">
    <name type="scientific">Apostasia shenzhenica</name>
    <dbReference type="NCBI Taxonomy" id="1088818"/>
    <lineage>
        <taxon>Eukaryota</taxon>
        <taxon>Viridiplantae</taxon>
        <taxon>Streptophyta</taxon>
        <taxon>Embryophyta</taxon>
        <taxon>Tracheophyta</taxon>
        <taxon>Spermatophyta</taxon>
        <taxon>Magnoliopsida</taxon>
        <taxon>Liliopsida</taxon>
        <taxon>Asparagales</taxon>
        <taxon>Orchidaceae</taxon>
        <taxon>Apostasioideae</taxon>
        <taxon>Apostasia</taxon>
    </lineage>
</organism>